<dbReference type="STRING" id="88036.D8SVD0"/>
<proteinExistence type="predicted"/>
<dbReference type="Gramene" id="EFJ11650">
    <property type="protein sequence ID" value="EFJ11650"/>
    <property type="gene ID" value="SELMODRAFT_125827"/>
</dbReference>
<evidence type="ECO:0000256" key="4">
    <source>
        <dbReference type="ARBA" id="ARBA00023015"/>
    </source>
</evidence>
<accession>D8SVD0</accession>
<keyword evidence="9" id="KW-1185">Reference proteome</keyword>
<dbReference type="OrthoDB" id="42462at2759"/>
<keyword evidence="6" id="KW-0539">Nucleus</keyword>
<reference evidence="8 9" key="1">
    <citation type="journal article" date="2011" name="Science">
        <title>The Selaginella genome identifies genetic changes associated with the evolution of vascular plants.</title>
        <authorList>
            <person name="Banks J.A."/>
            <person name="Nishiyama T."/>
            <person name="Hasebe M."/>
            <person name="Bowman J.L."/>
            <person name="Gribskov M."/>
            <person name="dePamphilis C."/>
            <person name="Albert V.A."/>
            <person name="Aono N."/>
            <person name="Aoyama T."/>
            <person name="Ambrose B.A."/>
            <person name="Ashton N.W."/>
            <person name="Axtell M.J."/>
            <person name="Barker E."/>
            <person name="Barker M.S."/>
            <person name="Bennetzen J.L."/>
            <person name="Bonawitz N.D."/>
            <person name="Chapple C."/>
            <person name="Cheng C."/>
            <person name="Correa L.G."/>
            <person name="Dacre M."/>
            <person name="DeBarry J."/>
            <person name="Dreyer I."/>
            <person name="Elias M."/>
            <person name="Engstrom E.M."/>
            <person name="Estelle M."/>
            <person name="Feng L."/>
            <person name="Finet C."/>
            <person name="Floyd S.K."/>
            <person name="Frommer W.B."/>
            <person name="Fujita T."/>
            <person name="Gramzow L."/>
            <person name="Gutensohn M."/>
            <person name="Harholt J."/>
            <person name="Hattori M."/>
            <person name="Heyl A."/>
            <person name="Hirai T."/>
            <person name="Hiwatashi Y."/>
            <person name="Ishikawa M."/>
            <person name="Iwata M."/>
            <person name="Karol K.G."/>
            <person name="Koehler B."/>
            <person name="Kolukisaoglu U."/>
            <person name="Kubo M."/>
            <person name="Kurata T."/>
            <person name="Lalonde S."/>
            <person name="Li K."/>
            <person name="Li Y."/>
            <person name="Litt A."/>
            <person name="Lyons E."/>
            <person name="Manning G."/>
            <person name="Maruyama T."/>
            <person name="Michael T.P."/>
            <person name="Mikami K."/>
            <person name="Miyazaki S."/>
            <person name="Morinaga S."/>
            <person name="Murata T."/>
            <person name="Mueller-Roeber B."/>
            <person name="Nelson D.R."/>
            <person name="Obara M."/>
            <person name="Oguri Y."/>
            <person name="Olmstead R.G."/>
            <person name="Onodera N."/>
            <person name="Petersen B.L."/>
            <person name="Pils B."/>
            <person name="Prigge M."/>
            <person name="Rensing S.A."/>
            <person name="Riano-Pachon D.M."/>
            <person name="Roberts A.W."/>
            <person name="Sato Y."/>
            <person name="Scheller H.V."/>
            <person name="Schulz B."/>
            <person name="Schulz C."/>
            <person name="Shakirov E.V."/>
            <person name="Shibagaki N."/>
            <person name="Shinohara N."/>
            <person name="Shippen D.E."/>
            <person name="Soerensen I."/>
            <person name="Sotooka R."/>
            <person name="Sugimoto N."/>
            <person name="Sugita M."/>
            <person name="Sumikawa N."/>
            <person name="Tanurdzic M."/>
            <person name="Theissen G."/>
            <person name="Ulvskov P."/>
            <person name="Wakazuki S."/>
            <person name="Weng J.K."/>
            <person name="Willats W.W."/>
            <person name="Wipf D."/>
            <person name="Wolf P.G."/>
            <person name="Yang L."/>
            <person name="Zimmer A.D."/>
            <person name="Zhu Q."/>
            <person name="Mitros T."/>
            <person name="Hellsten U."/>
            <person name="Loque D."/>
            <person name="Otillar R."/>
            <person name="Salamov A."/>
            <person name="Schmutz J."/>
            <person name="Shapiro H."/>
            <person name="Lindquist E."/>
            <person name="Lucas S."/>
            <person name="Rokhsar D."/>
            <person name="Grigoriev I.V."/>
        </authorList>
    </citation>
    <scope>NUCLEOTIDE SEQUENCE [LARGE SCALE GENOMIC DNA]</scope>
</reference>
<dbReference type="Gene3D" id="3.40.30.10">
    <property type="entry name" value="Glutaredoxin"/>
    <property type="match status" value="1"/>
</dbReference>
<dbReference type="HOGENOM" id="CLU_2352858_0_0_1"/>
<dbReference type="PANTHER" id="PTHR21737">
    <property type="entry name" value="POLYGLUTAMINE BINDING PROTEIN 1/MARVEL MEMBRANE-ASSOCIATING DOMAIN CONTAINING 3"/>
    <property type="match status" value="1"/>
</dbReference>
<dbReference type="GO" id="GO:0005634">
    <property type="term" value="C:nucleus"/>
    <property type="evidence" value="ECO:0007669"/>
    <property type="project" value="UniProtKB-SubCell"/>
</dbReference>
<evidence type="ECO:0000256" key="7">
    <source>
        <dbReference type="SAM" id="MobiDB-lite"/>
    </source>
</evidence>
<dbReference type="EMBL" id="GL377645">
    <property type="protein sequence ID" value="EFJ11650.1"/>
    <property type="molecule type" value="Genomic_DNA"/>
</dbReference>
<name>D8SVD0_SELML</name>
<evidence type="ECO:0000256" key="1">
    <source>
        <dbReference type="ARBA" id="ARBA00004123"/>
    </source>
</evidence>
<evidence type="ECO:0008006" key="10">
    <source>
        <dbReference type="Google" id="ProtNLM"/>
    </source>
</evidence>
<dbReference type="PANTHER" id="PTHR21737:SF3">
    <property type="entry name" value="POLYGLUTAMINE-BINDING PROTEIN 1"/>
    <property type="match status" value="1"/>
</dbReference>
<dbReference type="eggNOG" id="KOG3427">
    <property type="taxonomic scope" value="Eukaryota"/>
</dbReference>
<sequence>RQVKNRKKRGAEDLDPMDPSAYSDAPRGGWGIGLKGVQPRAADTTATGPLFQQRPYPSPGAVLRKNAEAAGHQGKPGAGFAPIHKRGDGSDGLGDAD</sequence>
<keyword evidence="5" id="KW-0804">Transcription</keyword>
<evidence type="ECO:0000313" key="8">
    <source>
        <dbReference type="EMBL" id="EFJ11650.1"/>
    </source>
</evidence>
<dbReference type="OMA" id="PRGGWGI"/>
<dbReference type="KEGG" id="smo:SELMODRAFT_125827"/>
<evidence type="ECO:0000256" key="3">
    <source>
        <dbReference type="ARBA" id="ARBA00022737"/>
    </source>
</evidence>
<feature type="region of interest" description="Disordered" evidence="7">
    <location>
        <begin position="1"/>
        <end position="97"/>
    </location>
</feature>
<dbReference type="InParanoid" id="D8SVD0"/>
<feature type="non-terminal residue" evidence="8">
    <location>
        <position position="1"/>
    </location>
</feature>
<evidence type="ECO:0000256" key="6">
    <source>
        <dbReference type="ARBA" id="ARBA00023242"/>
    </source>
</evidence>
<dbReference type="Proteomes" id="UP000001514">
    <property type="component" value="Unassembled WGS sequence"/>
</dbReference>
<keyword evidence="4" id="KW-0805">Transcription regulation</keyword>
<evidence type="ECO:0000313" key="9">
    <source>
        <dbReference type="Proteomes" id="UP000001514"/>
    </source>
</evidence>
<protein>
    <recommendedName>
        <fullName evidence="10">Polyglutamine-binding protein 1</fullName>
    </recommendedName>
</protein>
<keyword evidence="2" id="KW-0597">Phosphoprotein</keyword>
<organism evidence="9">
    <name type="scientific">Selaginella moellendorffii</name>
    <name type="common">Spikemoss</name>
    <dbReference type="NCBI Taxonomy" id="88036"/>
    <lineage>
        <taxon>Eukaryota</taxon>
        <taxon>Viridiplantae</taxon>
        <taxon>Streptophyta</taxon>
        <taxon>Embryophyta</taxon>
        <taxon>Tracheophyta</taxon>
        <taxon>Lycopodiopsida</taxon>
        <taxon>Selaginellales</taxon>
        <taxon>Selaginellaceae</taxon>
        <taxon>Selaginella</taxon>
    </lineage>
</organism>
<evidence type="ECO:0000256" key="5">
    <source>
        <dbReference type="ARBA" id="ARBA00023163"/>
    </source>
</evidence>
<keyword evidence="3" id="KW-0677">Repeat</keyword>
<dbReference type="AlphaFoldDB" id="D8SVD0"/>
<evidence type="ECO:0000256" key="2">
    <source>
        <dbReference type="ARBA" id="ARBA00022553"/>
    </source>
</evidence>
<gene>
    <name evidence="8" type="ORF">SELMODRAFT_125827</name>
</gene>
<comment type="subcellular location">
    <subcellularLocation>
        <location evidence="1">Nucleus</location>
    </subcellularLocation>
</comment>